<dbReference type="EMBL" id="PDWZ02000014">
    <property type="protein sequence ID" value="KAB2099988.1"/>
    <property type="molecule type" value="Genomic_DNA"/>
</dbReference>
<gene>
    <name evidence="1" type="ORF">AG0111_0g11632</name>
</gene>
<protein>
    <submittedName>
        <fullName evidence="1">Uncharacterized protein</fullName>
    </submittedName>
</protein>
<sequence>MLGGPVQPATSELRQHAESVPLPHIRSLWPGPYELSPPLRTQSNNHFAPATLKRKASQTPLPDEHAAKKQSKWTPEEDNRIIQLRGRGIKWDDIANHLPGRSSISCRLRYQNYLEKRAIWDEEKKNRFAKCYERFKEQIWQPVATQMGIPWRSAEWMHWQLGEQEMGARAKATVLQPHPSTTSTGMSSSVQAPVVLASASYGFTPFNAPQSTPQLHQVPPPMSQGPPAHGSQRNDSGFSASGRTSLRSLDSRSFSSVTPPEIELQSDEDFGGIAPVPEMPSAIKREMENPNYTETHHVREQKDKAAVFPQLEHETGCRGAKCPDGISQHNAAGSSKSIKREPEETGRKATVPSVTQMCNFTVRGGTKLEPDS</sequence>
<dbReference type="Proteomes" id="UP000293547">
    <property type="component" value="Unassembled WGS sequence"/>
</dbReference>
<evidence type="ECO:0000313" key="2">
    <source>
        <dbReference type="Proteomes" id="UP000293547"/>
    </source>
</evidence>
<evidence type="ECO:0000313" key="1">
    <source>
        <dbReference type="EMBL" id="KAB2099988.1"/>
    </source>
</evidence>
<comment type="caution">
    <text evidence="1">The sequence shown here is derived from an EMBL/GenBank/DDBJ whole genome shotgun (WGS) entry which is preliminary data.</text>
</comment>
<accession>A0ACB6F6C1</accession>
<proteinExistence type="predicted"/>
<organism evidence="1 2">
    <name type="scientific">Alternaria gaisen</name>
    <dbReference type="NCBI Taxonomy" id="167740"/>
    <lineage>
        <taxon>Eukaryota</taxon>
        <taxon>Fungi</taxon>
        <taxon>Dikarya</taxon>
        <taxon>Ascomycota</taxon>
        <taxon>Pezizomycotina</taxon>
        <taxon>Dothideomycetes</taxon>
        <taxon>Pleosporomycetidae</taxon>
        <taxon>Pleosporales</taxon>
        <taxon>Pleosporineae</taxon>
        <taxon>Pleosporaceae</taxon>
        <taxon>Alternaria</taxon>
        <taxon>Alternaria sect. Alternaria</taxon>
    </lineage>
</organism>
<keyword evidence="2" id="KW-1185">Reference proteome</keyword>
<reference evidence="1 2" key="1">
    <citation type="journal article" date="2019" name="bioRxiv">
        <title>Genomics, evolutionary history and diagnostics of the Alternaria alternata species group including apple and Asian pear pathotypes.</title>
        <authorList>
            <person name="Armitage A.D."/>
            <person name="Cockerton H.M."/>
            <person name="Sreenivasaprasad S."/>
            <person name="Woodhall J.W."/>
            <person name="Lane C.R."/>
            <person name="Harrison R.J."/>
            <person name="Clarkson J.P."/>
        </authorList>
    </citation>
    <scope>NUCLEOTIDE SEQUENCE [LARGE SCALE GENOMIC DNA]</scope>
    <source>
        <strain evidence="1 2">FERA 650</strain>
    </source>
</reference>
<name>A0ACB6F6C1_9PLEO</name>